<keyword evidence="9" id="KW-0479">Metal-binding</keyword>
<comment type="function">
    <text evidence="9">Catalyzes the attachment of alanine to tRNA(Ala) in a two-step reaction: alanine is first activated by ATP to form Ala-AMP and then transferred to the acceptor end of tRNA(Ala). Also edits incorrectly charged Ser-tRNA(Ala) and Gly-tRNA(Ala) via its editing domain.</text>
</comment>
<sequence>MTAKELRQKFISFFLGKGHKEIPSASLIPENDPSTLFISAGMHPLVPYLLGEPHPLGKRLCSVQKCLRTVDIDNVGDGFHHTFFEMLGNWSLGDYWKEEMIFLSFEFLTRVLDIPSEKLSVTCFIGDDDAPRDDETALLWEKVGIPKERIYFLDKKDNWWGPAGKTGPCGPDSEMFFDTGREKCASECQPGCSCGKYIEIWNDVFMQYNKNAQGKYEPLKQKNIDTGMGVERTTAVTSGFMDDDYQTELFWPAIEEIEKLSQKDYEKEANKKSMRIIVDHLRTAVFVLADGVIPSNTEQGYILRRLTRRAVRFGKRLGIEGQFTGRVAETVIKTMGDVYPEIVLAKDKILTELSLEEDRFLKTLQNGLKQFNDFVDKNKILTGKDAFFLYETYGFPLELTVEMAKEKRLTVDENEFNKALLEHQEKSRLGAEKKFAGGLADHSEASARYHTATHLLHQALREVLGEEVHQSGSNITVERLRFDFSYSQKPIDEQIKRVEVLVNQKIKENLAVTMEIMSLEEAKKQKTLAFFEQKYGEQVKVYHIGNYSKEVCGGPHVSSTGEIGEIKIIKEESCGAGKRRIYAKIINDKLPISN</sequence>
<dbReference type="Gene3D" id="3.30.930.10">
    <property type="entry name" value="Bira Bifunctional Protein, Domain 2"/>
    <property type="match status" value="1"/>
</dbReference>
<keyword evidence="4 9" id="KW-0547">Nucleotide-binding</keyword>
<dbReference type="PANTHER" id="PTHR11777">
    <property type="entry name" value="ALANYL-TRNA SYNTHETASE"/>
    <property type="match status" value="1"/>
</dbReference>
<dbReference type="PROSITE" id="PS50860">
    <property type="entry name" value="AA_TRNA_LIGASE_II_ALA"/>
    <property type="match status" value="1"/>
</dbReference>
<dbReference type="FunFam" id="3.30.980.10:FF:000004">
    <property type="entry name" value="Alanine--tRNA ligase, cytoplasmic"/>
    <property type="match status" value="1"/>
</dbReference>
<feature type="binding site" evidence="9">
    <location>
        <position position="454"/>
    </location>
    <ligand>
        <name>Zn(2+)</name>
        <dbReference type="ChEBI" id="CHEBI:29105"/>
    </ligand>
</feature>
<evidence type="ECO:0000256" key="2">
    <source>
        <dbReference type="ARBA" id="ARBA00022555"/>
    </source>
</evidence>
<dbReference type="SUPFAM" id="SSF55186">
    <property type="entry name" value="ThrRS/AlaRS common domain"/>
    <property type="match status" value="1"/>
</dbReference>
<dbReference type="AlphaFoldDB" id="A0A2H0WRR2"/>
<keyword evidence="5 9" id="KW-0067">ATP-binding</keyword>
<feature type="binding site" evidence="9">
    <location>
        <position position="552"/>
    </location>
    <ligand>
        <name>Zn(2+)</name>
        <dbReference type="ChEBI" id="CHEBI:29105"/>
    </ligand>
</feature>
<comment type="domain">
    <text evidence="9">Consists of three domains; the N-terminal catalytic domain, the editing domain and the C-terminal C-Ala domain. The editing domain removes incorrectly charged amino acids, while the C-Ala domain, along with tRNA(Ala), serves as a bridge to cooperatively bring together the editing and aminoacylation centers thus stimulating deacylation of misacylated tRNAs.</text>
</comment>
<dbReference type="PANTHER" id="PTHR11777:SF9">
    <property type="entry name" value="ALANINE--TRNA LIGASE, CYTOPLASMIC"/>
    <property type="match status" value="1"/>
</dbReference>
<dbReference type="Gene3D" id="3.30.54.20">
    <property type="match status" value="1"/>
</dbReference>
<evidence type="ECO:0000256" key="8">
    <source>
        <dbReference type="ARBA" id="ARBA00023146"/>
    </source>
</evidence>
<dbReference type="GO" id="GO:0000049">
    <property type="term" value="F:tRNA binding"/>
    <property type="evidence" value="ECO:0007669"/>
    <property type="project" value="UniProtKB-KW"/>
</dbReference>
<dbReference type="GO" id="GO:0004813">
    <property type="term" value="F:alanine-tRNA ligase activity"/>
    <property type="evidence" value="ECO:0007669"/>
    <property type="project" value="UniProtKB-UniRule"/>
</dbReference>
<dbReference type="Pfam" id="PF07973">
    <property type="entry name" value="tRNA_SAD"/>
    <property type="match status" value="1"/>
</dbReference>
<dbReference type="SUPFAM" id="SSF55681">
    <property type="entry name" value="Class II aaRS and biotin synthetases"/>
    <property type="match status" value="1"/>
</dbReference>
<feature type="domain" description="Alanyl-transfer RNA synthetases family profile" evidence="10">
    <location>
        <begin position="1"/>
        <end position="583"/>
    </location>
</feature>
<keyword evidence="9" id="KW-0862">Zinc</keyword>
<evidence type="ECO:0000256" key="7">
    <source>
        <dbReference type="ARBA" id="ARBA00022917"/>
    </source>
</evidence>
<dbReference type="NCBIfam" id="TIGR00344">
    <property type="entry name" value="alaS"/>
    <property type="match status" value="1"/>
</dbReference>
<comment type="caution">
    <text evidence="11">The sequence shown here is derived from an EMBL/GenBank/DDBJ whole genome shotgun (WGS) entry which is preliminary data.</text>
</comment>
<dbReference type="Gene3D" id="3.30.980.10">
    <property type="entry name" value="Threonyl-trna Synthetase, Chain A, domain 2"/>
    <property type="match status" value="1"/>
</dbReference>
<dbReference type="GO" id="GO:0005524">
    <property type="term" value="F:ATP binding"/>
    <property type="evidence" value="ECO:0007669"/>
    <property type="project" value="UniProtKB-UniRule"/>
</dbReference>
<dbReference type="GO" id="GO:0008270">
    <property type="term" value="F:zinc ion binding"/>
    <property type="evidence" value="ECO:0007669"/>
    <property type="project" value="UniProtKB-UniRule"/>
</dbReference>
<keyword evidence="9" id="KW-0963">Cytoplasm</keyword>
<dbReference type="NCBIfam" id="NF002436">
    <property type="entry name" value="PRK01584.1"/>
    <property type="match status" value="1"/>
</dbReference>
<dbReference type="EC" id="6.1.1.7" evidence="9"/>
<dbReference type="CDD" id="cd00673">
    <property type="entry name" value="AlaRS_core"/>
    <property type="match status" value="1"/>
</dbReference>
<keyword evidence="8 9" id="KW-0030">Aminoacyl-tRNA synthetase</keyword>
<comment type="similarity">
    <text evidence="1 9">Belongs to the class-II aminoacyl-tRNA synthetase family.</text>
</comment>
<dbReference type="InterPro" id="IPR018164">
    <property type="entry name" value="Ala-tRNA-synth_IIc_N"/>
</dbReference>
<dbReference type="EMBL" id="PEZI01000038">
    <property type="protein sequence ID" value="PIS14599.1"/>
    <property type="molecule type" value="Genomic_DNA"/>
</dbReference>
<dbReference type="InterPro" id="IPR023033">
    <property type="entry name" value="Ala_tRNA_ligase_euk/bac"/>
</dbReference>
<protein>
    <recommendedName>
        <fullName evidence="9">Alanine--tRNA ligase</fullName>
        <ecNumber evidence="9">6.1.1.7</ecNumber>
    </recommendedName>
    <alternativeName>
        <fullName evidence="9">Alanyl-tRNA synthetase</fullName>
        <shortName evidence="9">AlaRS</shortName>
    </alternativeName>
</protein>
<comment type="subcellular location">
    <subcellularLocation>
        <location evidence="9">Cytoplasm</location>
    </subcellularLocation>
</comment>
<dbReference type="Pfam" id="PF01411">
    <property type="entry name" value="tRNA-synt_2c"/>
    <property type="match status" value="1"/>
</dbReference>
<dbReference type="InterPro" id="IPR050058">
    <property type="entry name" value="Ala-tRNA_ligase"/>
</dbReference>
<evidence type="ECO:0000256" key="1">
    <source>
        <dbReference type="ARBA" id="ARBA00008226"/>
    </source>
</evidence>
<dbReference type="SUPFAM" id="SSF101353">
    <property type="entry name" value="Putative anticodon-binding domain of alanyl-tRNA synthetase (AlaRS)"/>
    <property type="match status" value="1"/>
</dbReference>
<dbReference type="Proteomes" id="UP000230775">
    <property type="component" value="Unassembled WGS sequence"/>
</dbReference>
<feature type="binding site" evidence="9">
    <location>
        <position position="450"/>
    </location>
    <ligand>
        <name>Zn(2+)</name>
        <dbReference type="ChEBI" id="CHEBI:29105"/>
    </ligand>
</feature>
<evidence type="ECO:0000313" key="12">
    <source>
        <dbReference type="Proteomes" id="UP000230775"/>
    </source>
</evidence>
<dbReference type="InterPro" id="IPR002318">
    <property type="entry name" value="Ala-tRNA-lgiase_IIc"/>
</dbReference>
<dbReference type="InterPro" id="IPR018165">
    <property type="entry name" value="Ala-tRNA-synth_IIc_core"/>
</dbReference>
<evidence type="ECO:0000256" key="5">
    <source>
        <dbReference type="ARBA" id="ARBA00022840"/>
    </source>
</evidence>
<feature type="binding site" evidence="9">
    <location>
        <position position="556"/>
    </location>
    <ligand>
        <name>Zn(2+)</name>
        <dbReference type="ChEBI" id="CHEBI:29105"/>
    </ligand>
</feature>
<gene>
    <name evidence="9" type="primary">alaS</name>
    <name evidence="11" type="ORF">COT64_01765</name>
</gene>
<reference evidence="12" key="1">
    <citation type="submission" date="2017-09" db="EMBL/GenBank/DDBJ databases">
        <title>Depth-based differentiation of microbial function through sediment-hosted aquifers and enrichment of novel symbionts in the deep terrestrial subsurface.</title>
        <authorList>
            <person name="Probst A.J."/>
            <person name="Ladd B."/>
            <person name="Jarett J.K."/>
            <person name="Geller-Mcgrath D.E."/>
            <person name="Sieber C.M.K."/>
            <person name="Emerson J.B."/>
            <person name="Anantharaman K."/>
            <person name="Thomas B.C."/>
            <person name="Malmstrom R."/>
            <person name="Stieglmeier M."/>
            <person name="Klingl A."/>
            <person name="Woyke T."/>
            <person name="Ryan C.M."/>
            <person name="Banfield J.F."/>
        </authorList>
    </citation>
    <scope>NUCLEOTIDE SEQUENCE [LARGE SCALE GENOMIC DNA]</scope>
</reference>
<keyword evidence="3 9" id="KW-0436">Ligase</keyword>
<dbReference type="PRINTS" id="PR00980">
    <property type="entry name" value="TRNASYNTHALA"/>
</dbReference>
<evidence type="ECO:0000256" key="3">
    <source>
        <dbReference type="ARBA" id="ARBA00022598"/>
    </source>
</evidence>
<dbReference type="SMART" id="SM00863">
    <property type="entry name" value="tRNA_SAD"/>
    <property type="match status" value="1"/>
</dbReference>
<comment type="catalytic activity">
    <reaction evidence="9">
        <text>tRNA(Ala) + L-alanine + ATP = L-alanyl-tRNA(Ala) + AMP + diphosphate</text>
        <dbReference type="Rhea" id="RHEA:12540"/>
        <dbReference type="Rhea" id="RHEA-COMP:9657"/>
        <dbReference type="Rhea" id="RHEA-COMP:9923"/>
        <dbReference type="ChEBI" id="CHEBI:30616"/>
        <dbReference type="ChEBI" id="CHEBI:33019"/>
        <dbReference type="ChEBI" id="CHEBI:57972"/>
        <dbReference type="ChEBI" id="CHEBI:78442"/>
        <dbReference type="ChEBI" id="CHEBI:78497"/>
        <dbReference type="ChEBI" id="CHEBI:456215"/>
        <dbReference type="EC" id="6.1.1.7"/>
    </reaction>
</comment>
<dbReference type="GO" id="GO:0005829">
    <property type="term" value="C:cytosol"/>
    <property type="evidence" value="ECO:0007669"/>
    <property type="project" value="TreeGrafter"/>
</dbReference>
<keyword evidence="6 9" id="KW-0694">RNA-binding</keyword>
<evidence type="ECO:0000256" key="9">
    <source>
        <dbReference type="HAMAP-Rule" id="MF_00036"/>
    </source>
</evidence>
<keyword evidence="7 9" id="KW-0648">Protein biosynthesis</keyword>
<evidence type="ECO:0000313" key="11">
    <source>
        <dbReference type="EMBL" id="PIS14599.1"/>
    </source>
</evidence>
<name>A0A2H0WRR2_9BACT</name>
<dbReference type="InterPro" id="IPR018163">
    <property type="entry name" value="Thr/Ala-tRNA-synth_IIc_edit"/>
</dbReference>
<evidence type="ECO:0000259" key="10">
    <source>
        <dbReference type="PROSITE" id="PS50860"/>
    </source>
</evidence>
<evidence type="ECO:0000256" key="6">
    <source>
        <dbReference type="ARBA" id="ARBA00022884"/>
    </source>
</evidence>
<dbReference type="GO" id="GO:0002161">
    <property type="term" value="F:aminoacyl-tRNA deacylase activity"/>
    <property type="evidence" value="ECO:0007669"/>
    <property type="project" value="TreeGrafter"/>
</dbReference>
<dbReference type="InterPro" id="IPR045864">
    <property type="entry name" value="aa-tRNA-synth_II/BPL/LPL"/>
</dbReference>
<accession>A0A2H0WRR2</accession>
<dbReference type="GO" id="GO:0006419">
    <property type="term" value="P:alanyl-tRNA aminoacylation"/>
    <property type="evidence" value="ECO:0007669"/>
    <property type="project" value="UniProtKB-UniRule"/>
</dbReference>
<dbReference type="InterPro" id="IPR012947">
    <property type="entry name" value="tRNA_SAD"/>
</dbReference>
<keyword evidence="2 9" id="KW-0820">tRNA-binding</keyword>
<evidence type="ECO:0000256" key="4">
    <source>
        <dbReference type="ARBA" id="ARBA00022741"/>
    </source>
</evidence>
<dbReference type="InterPro" id="IPR018162">
    <property type="entry name" value="Ala-tRNA-ligase_IIc_anticod-bd"/>
</dbReference>
<comment type="cofactor">
    <cofactor evidence="9">
        <name>Zn(2+)</name>
        <dbReference type="ChEBI" id="CHEBI:29105"/>
    </cofactor>
    <text evidence="9">Binds 1 zinc ion per subunit.</text>
</comment>
<proteinExistence type="inferred from homology"/>
<dbReference type="HAMAP" id="MF_00036_B">
    <property type="entry name" value="Ala_tRNA_synth_B"/>
    <property type="match status" value="1"/>
</dbReference>
<organism evidence="11 12">
    <name type="scientific">Candidatus Shapirobacteria bacterium CG09_land_8_20_14_0_10_39_12</name>
    <dbReference type="NCBI Taxonomy" id="1974885"/>
    <lineage>
        <taxon>Bacteria</taxon>
        <taxon>Candidatus Shapironibacteriota</taxon>
    </lineage>
</organism>